<evidence type="ECO:0000313" key="4">
    <source>
        <dbReference type="EMBL" id="MBB4267812.1"/>
    </source>
</evidence>
<feature type="transmembrane region" description="Helical" evidence="2">
    <location>
        <begin position="82"/>
        <end position="104"/>
    </location>
</feature>
<dbReference type="GO" id="GO:0035556">
    <property type="term" value="P:intracellular signal transduction"/>
    <property type="evidence" value="ECO:0007669"/>
    <property type="project" value="InterPro"/>
</dbReference>
<dbReference type="AlphaFoldDB" id="A0A7W6WBR3"/>
<dbReference type="InterPro" id="IPR029787">
    <property type="entry name" value="Nucleotide_cyclase"/>
</dbReference>
<accession>A0A7W6WBR3</accession>
<name>A0A7W6WBR3_9PROT</name>
<dbReference type="PANTHER" id="PTHR43081:SF1">
    <property type="entry name" value="ADENYLATE CYCLASE, TERMINAL-DIFFERENTIATION SPECIFIC"/>
    <property type="match status" value="1"/>
</dbReference>
<dbReference type="PANTHER" id="PTHR43081">
    <property type="entry name" value="ADENYLATE CYCLASE, TERMINAL-DIFFERENTIATION SPECIFIC-RELATED"/>
    <property type="match status" value="1"/>
</dbReference>
<dbReference type="RefSeq" id="WP_184047866.1">
    <property type="nucleotide sequence ID" value="NZ_JACIGK010000034.1"/>
</dbReference>
<evidence type="ECO:0000256" key="2">
    <source>
        <dbReference type="SAM" id="Phobius"/>
    </source>
</evidence>
<dbReference type="EC" id="4.6.1.1" evidence="4"/>
<evidence type="ECO:0000313" key="5">
    <source>
        <dbReference type="Proteomes" id="UP000554286"/>
    </source>
</evidence>
<feature type="transmembrane region" description="Helical" evidence="2">
    <location>
        <begin position="12"/>
        <end position="31"/>
    </location>
</feature>
<keyword evidence="4" id="KW-0456">Lyase</keyword>
<dbReference type="SUPFAM" id="SSF55073">
    <property type="entry name" value="Nucleotide cyclase"/>
    <property type="match status" value="1"/>
</dbReference>
<gene>
    <name evidence="4" type="ORF">GGD89_003462</name>
</gene>
<feature type="transmembrane region" description="Helical" evidence="2">
    <location>
        <begin position="124"/>
        <end position="144"/>
    </location>
</feature>
<keyword evidence="2" id="KW-0812">Transmembrane</keyword>
<evidence type="ECO:0000256" key="1">
    <source>
        <dbReference type="SAM" id="MobiDB-lite"/>
    </source>
</evidence>
<evidence type="ECO:0000259" key="3">
    <source>
        <dbReference type="PROSITE" id="PS50125"/>
    </source>
</evidence>
<protein>
    <submittedName>
        <fullName evidence="4">Adenylate cyclase</fullName>
        <ecNumber evidence="4">4.6.1.1</ecNumber>
    </submittedName>
</protein>
<dbReference type="Proteomes" id="UP000554286">
    <property type="component" value="Unassembled WGS sequence"/>
</dbReference>
<keyword evidence="5" id="KW-1185">Reference proteome</keyword>
<dbReference type="GO" id="GO:0009190">
    <property type="term" value="P:cyclic nucleotide biosynthetic process"/>
    <property type="evidence" value="ECO:0007669"/>
    <property type="project" value="InterPro"/>
</dbReference>
<dbReference type="EMBL" id="JACIGK010000034">
    <property type="protein sequence ID" value="MBB4267812.1"/>
    <property type="molecule type" value="Genomic_DNA"/>
</dbReference>
<feature type="transmembrane region" description="Helical" evidence="2">
    <location>
        <begin position="51"/>
        <end position="70"/>
    </location>
</feature>
<dbReference type="Gene3D" id="3.30.70.1230">
    <property type="entry name" value="Nucleotide cyclase"/>
    <property type="match status" value="1"/>
</dbReference>
<proteinExistence type="predicted"/>
<organism evidence="4 5">
    <name type="scientific">Roseospira visakhapatnamensis</name>
    <dbReference type="NCBI Taxonomy" id="390880"/>
    <lineage>
        <taxon>Bacteria</taxon>
        <taxon>Pseudomonadati</taxon>
        <taxon>Pseudomonadota</taxon>
        <taxon>Alphaproteobacteria</taxon>
        <taxon>Rhodospirillales</taxon>
        <taxon>Rhodospirillaceae</taxon>
        <taxon>Roseospira</taxon>
    </lineage>
</organism>
<keyword evidence="2" id="KW-1133">Transmembrane helix</keyword>
<dbReference type="InterPro" id="IPR050697">
    <property type="entry name" value="Adenylyl/Guanylyl_Cyclase_3/4"/>
</dbReference>
<feature type="domain" description="Guanylate cyclase" evidence="3">
    <location>
        <begin position="170"/>
        <end position="299"/>
    </location>
</feature>
<dbReference type="CDD" id="cd07302">
    <property type="entry name" value="CHD"/>
    <property type="match status" value="1"/>
</dbReference>
<comment type="caution">
    <text evidence="4">The sequence shown here is derived from an EMBL/GenBank/DDBJ whole genome shotgun (WGS) entry which is preliminary data.</text>
</comment>
<keyword evidence="2" id="KW-0472">Membrane</keyword>
<reference evidence="4 5" key="1">
    <citation type="submission" date="2020-08" db="EMBL/GenBank/DDBJ databases">
        <title>Genome sequencing of Purple Non-Sulfur Bacteria from various extreme environments.</title>
        <authorList>
            <person name="Mayer M."/>
        </authorList>
    </citation>
    <scope>NUCLEOTIDE SEQUENCE [LARGE SCALE GENOMIC DNA]</scope>
    <source>
        <strain evidence="4 5">JA131</strain>
    </source>
</reference>
<dbReference type="Pfam" id="PF00211">
    <property type="entry name" value="Guanylate_cyc"/>
    <property type="match status" value="1"/>
</dbReference>
<dbReference type="InterPro" id="IPR001054">
    <property type="entry name" value="A/G_cyclase"/>
</dbReference>
<feature type="region of interest" description="Disordered" evidence="1">
    <location>
        <begin position="347"/>
        <end position="373"/>
    </location>
</feature>
<dbReference type="GO" id="GO:0004016">
    <property type="term" value="F:adenylate cyclase activity"/>
    <property type="evidence" value="ECO:0007669"/>
    <property type="project" value="UniProtKB-EC"/>
</dbReference>
<dbReference type="PROSITE" id="PS50125">
    <property type="entry name" value="GUANYLATE_CYCLASE_2"/>
    <property type="match status" value="1"/>
</dbReference>
<sequence>MNRPPRLSRKLVSLAWITLAGGVAGVGYVAALSTLNLFPFDFSLTAARAGLLNGATITTLIGLLEIMIWHAPRGVPLRRLPFPVRLVIKTIAYTGIIVGTLLAYNTWLLADSGGDPRVYIRDYLPLDALVSFMIALVIHFVMLTRRMIGGRVLRNIVMGRYARPTRETRVFLFADIAESSSIALCLGDVRTHALISRVFFDLDAVITAHGGEVHRYVGDQVVVTWPMEAAVRDGRCLRCALEMRTLLERRAPWYRRHHGIAPRIRAALNGGPVVAGECGDGKLEIVYFGDTVNTAARLEQTTKSLDRWLLLPSALAAQLPATVPGWTRVEVGAVPIKGHEAPVALSSYDPASLDSPHTADKITPGKRNPGRAA</sequence>